<dbReference type="Proteomes" id="UP001056778">
    <property type="component" value="Chromosome 6"/>
</dbReference>
<protein>
    <submittedName>
        <fullName evidence="1">Uncharacterized protein</fullName>
    </submittedName>
</protein>
<proteinExistence type="predicted"/>
<sequence length="1828" mass="207279">MDQLGNTLLKSKGRYILLDMDVFNGLEDVRQYFQGLPAATGTTASPSSYQHQHQSTANTLLNNNNNNNNVPPDQNHDRSVANNSVSYWPPQHDIQVRPPTRENTPQQQRPSSHHSDSSSSRPPSHHNNNNNNNHHNNIQQQQQHTRNKRITATTRRRITTNRIRRRWRNKLFNSRYRIRTGGAHAYNYDVYKTYNSQQQPSSVQNSNYQQQKSILQETVKEQQHKATHNLPPIAALSNYHTGRSREAIRAPITKPKSIIATTATTSSGSIAQHPNLKQYSVPQQARVPLQNPVENYRNVSHNQYSIPNQYHNSSYYSAAAPTSVNNAYTTSYPQQQSQSQQSQSQQQQQQQSSSVTHSTHHHHHHHQVLTKTTNHEIHPQQNQYQQNSATSSSTVDSVLDLSLKTIKTPADSTLDDAEDHQRNGKYYQIRAQANAPRYSEPYVAQAANQTPHRNMQQIRQQMPQPQSTGAPKVDFLPNFNMPMTQNYKPTDRRHNLNSYQQHQIQRQPHIISQPQPQPQQQQQQHYNTTQIMNNAYNVANNNNNNNNKKTIEGGLPRIDFPSSNQIQKSGLYQNLQQHSEAHRKRSAQPLATVVQNKRPKMDDRWKQVIDKQIEQKFSSYQSAKPTTLPSTKDLIVNGNFISTNDNKNATYQQTNQYQTMQPHQYSNTNQYHQMNQTYVPSVTAHHYPSHIAHTQQIQNQQHPQNIYQQNLARTNSQTNLNNRPQPQPNGGGGGGGADKRVISILRSNLEMKGAKEAQKKMEQSHQFKSYDFNQRPREVQHPSTDVTAPLQPKHGFIGRQNVSPFTAASLIERSTPPTYKFPKAIDSVRFEADIKEEKPSEQSSLTNQADLDGLAANLAARIRTKGELKQVAQTQHITNYVRHNSPNLSETSFNGASNSSPPKDKIVYPPRRRLFSRNEEDNGEHKANVPPRDKTGLRSSSETSVFDFPDSGDESEVPVSERQSLEDMRRDRKSISKQSLVNESDFKEERNESPIDDIFNQACDNFLEQLMKGGGKKRGRRKKMEPDVLAKLETVTKEKPLNDDNLVKIEVKDLNPETKLVKMEEESDSDLPLIQCKQDGAQPEPPKQEEQEEEIIPPVIESDSDCDCEIQTKINMKEIIDKTKQLRAIVDLTATITKPPKKPIFGDGSDFYPGWEEECFKYKKSLRMPRGLIQFTRPPNCNRLSTSLPDLDPCPSPTPSSVTDASDYCKFKTKTKSENFDSDMDSNSCFNFSMTKNYDSEEGSSSVKSLNVSNKITDRLLERYGGKKRKRLKKKEEKESPKIIPKSDNTLELLPTPSLEIKNESKKKSEPVVKTESVFFGFRKKTVESFKDTFIKNTKNLVGVGEQFTTVVLKSRTRTEARVLKQKATIREVFGEDRPASAPPVTCVDELKEKSEIKKEIEPSSTKEMLKNKLLNRGKKTKEASKKIITTTTTTPEKLEESEKEVEIKIEPEIKSETPSIDGEETNSIKKRNKFRNIRRKGSSGFDYIRKKKKQVKKDLGDPNDPTIKNKRRSALPKANLESVQDIQKEIKMWVLNKGIGETHLHRSARLGYTDITAYCLEKMQGSPSPKDNAGYTPLHEACSRGHLAIAKLLLMYGANASESAQGGIRPLHEAAENGYVEIVRLLLSYGADPNLATYSGSTPLSLAVEESTLNLLRNHINDIQGLPSDPWRFYGPAACFDLEESGYDPLESPPAPDPPIEDEDIDFEVSETLLPNLYTLAGEPQTDRWVLLQDLSNLLKIKSKDALLRQINPPSPSSTSSSTTSAANMKSILRELKMADFLEQARCCQFLNAGEKVNSRSSKVALVKYTDKVRQLLNVEKVLITAR</sequence>
<reference evidence="1" key="1">
    <citation type="submission" date="2022-04" db="EMBL/GenBank/DDBJ databases">
        <title>Chromosome-scale genome assembly of Holotrichia oblita Faldermann.</title>
        <authorList>
            <person name="Rongchong L."/>
        </authorList>
    </citation>
    <scope>NUCLEOTIDE SEQUENCE</scope>
    <source>
        <strain evidence="1">81SQS9</strain>
    </source>
</reference>
<accession>A0ACB9T0P0</accession>
<evidence type="ECO:0000313" key="2">
    <source>
        <dbReference type="Proteomes" id="UP001056778"/>
    </source>
</evidence>
<evidence type="ECO:0000313" key="1">
    <source>
        <dbReference type="EMBL" id="KAI4460328.1"/>
    </source>
</evidence>
<gene>
    <name evidence="1" type="ORF">MML48_6g00006367</name>
</gene>
<comment type="caution">
    <text evidence="1">The sequence shown here is derived from an EMBL/GenBank/DDBJ whole genome shotgun (WGS) entry which is preliminary data.</text>
</comment>
<dbReference type="EMBL" id="CM043020">
    <property type="protein sequence ID" value="KAI4460328.1"/>
    <property type="molecule type" value="Genomic_DNA"/>
</dbReference>
<name>A0ACB9T0P0_HOLOL</name>
<keyword evidence="2" id="KW-1185">Reference proteome</keyword>
<organism evidence="1 2">
    <name type="scientific">Holotrichia oblita</name>
    <name type="common">Chafer beetle</name>
    <dbReference type="NCBI Taxonomy" id="644536"/>
    <lineage>
        <taxon>Eukaryota</taxon>
        <taxon>Metazoa</taxon>
        <taxon>Ecdysozoa</taxon>
        <taxon>Arthropoda</taxon>
        <taxon>Hexapoda</taxon>
        <taxon>Insecta</taxon>
        <taxon>Pterygota</taxon>
        <taxon>Neoptera</taxon>
        <taxon>Endopterygota</taxon>
        <taxon>Coleoptera</taxon>
        <taxon>Polyphaga</taxon>
        <taxon>Scarabaeiformia</taxon>
        <taxon>Scarabaeidae</taxon>
        <taxon>Melolonthinae</taxon>
        <taxon>Holotrichia</taxon>
    </lineage>
</organism>